<comment type="caution">
    <text evidence="1">The sequence shown here is derived from an EMBL/GenBank/DDBJ whole genome shotgun (WGS) entry which is preliminary data.</text>
</comment>
<gene>
    <name evidence="1" type="ORF">LOK49_LG03G02297</name>
</gene>
<dbReference type="Proteomes" id="UP001060215">
    <property type="component" value="Chromosome 6"/>
</dbReference>
<evidence type="ECO:0000313" key="1">
    <source>
        <dbReference type="EMBL" id="KAI8022803.1"/>
    </source>
</evidence>
<reference evidence="1 2" key="1">
    <citation type="journal article" date="2022" name="Plant J.">
        <title>Chromosome-level genome of Camellia lanceoleosa provides a valuable resource for understanding genome evolution and self-incompatibility.</title>
        <authorList>
            <person name="Gong W."/>
            <person name="Xiao S."/>
            <person name="Wang L."/>
            <person name="Liao Z."/>
            <person name="Chang Y."/>
            <person name="Mo W."/>
            <person name="Hu G."/>
            <person name="Li W."/>
            <person name="Zhao G."/>
            <person name="Zhu H."/>
            <person name="Hu X."/>
            <person name="Ji K."/>
            <person name="Xiang X."/>
            <person name="Song Q."/>
            <person name="Yuan D."/>
            <person name="Jin S."/>
            <person name="Zhang L."/>
        </authorList>
    </citation>
    <scope>NUCLEOTIDE SEQUENCE [LARGE SCALE GENOMIC DNA]</scope>
    <source>
        <strain evidence="1">SQ_2022a</strain>
    </source>
</reference>
<keyword evidence="2" id="KW-1185">Reference proteome</keyword>
<organism evidence="1 2">
    <name type="scientific">Camellia lanceoleosa</name>
    <dbReference type="NCBI Taxonomy" id="1840588"/>
    <lineage>
        <taxon>Eukaryota</taxon>
        <taxon>Viridiplantae</taxon>
        <taxon>Streptophyta</taxon>
        <taxon>Embryophyta</taxon>
        <taxon>Tracheophyta</taxon>
        <taxon>Spermatophyta</taxon>
        <taxon>Magnoliopsida</taxon>
        <taxon>eudicotyledons</taxon>
        <taxon>Gunneridae</taxon>
        <taxon>Pentapetalae</taxon>
        <taxon>asterids</taxon>
        <taxon>Ericales</taxon>
        <taxon>Theaceae</taxon>
        <taxon>Camellia</taxon>
    </lineage>
</organism>
<name>A0ACC0IB69_9ERIC</name>
<evidence type="ECO:0000313" key="2">
    <source>
        <dbReference type="Proteomes" id="UP001060215"/>
    </source>
</evidence>
<accession>A0ACC0IB69</accession>
<proteinExistence type="predicted"/>
<protein>
    <submittedName>
        <fullName evidence="1">Phosphomannomutase</fullName>
    </submittedName>
</protein>
<sequence>MCGRNLEFRNDVISDFGGREKKKEAAKMAARLIALFDVDGTLTSPRKVVTLDMLNFMKELRKVITLGVVRGSDLVKISEQLGKSVINDYDYVFA</sequence>
<dbReference type="EMBL" id="CM045763">
    <property type="protein sequence ID" value="KAI8022803.1"/>
    <property type="molecule type" value="Genomic_DNA"/>
</dbReference>